<dbReference type="PROSITE" id="PS50297">
    <property type="entry name" value="ANK_REP_REGION"/>
    <property type="match status" value="2"/>
</dbReference>
<dbReference type="Proteomes" id="UP000276215">
    <property type="component" value="Unassembled WGS sequence"/>
</dbReference>
<evidence type="ECO:0000259" key="5">
    <source>
        <dbReference type="Pfam" id="PF24883"/>
    </source>
</evidence>
<dbReference type="EMBL" id="ML120481">
    <property type="protein sequence ID" value="RPA92068.1"/>
    <property type="molecule type" value="Genomic_DNA"/>
</dbReference>
<keyword evidence="1" id="KW-0677">Repeat</keyword>
<evidence type="ECO:0000313" key="7">
    <source>
        <dbReference type="Proteomes" id="UP000276215"/>
    </source>
</evidence>
<dbReference type="InterPro" id="IPR056884">
    <property type="entry name" value="NPHP3-like_N"/>
</dbReference>
<evidence type="ECO:0000259" key="4">
    <source>
        <dbReference type="Pfam" id="PF22939"/>
    </source>
</evidence>
<feature type="domain" description="GPI inositol-deacylase winged helix" evidence="4">
    <location>
        <begin position="336"/>
        <end position="413"/>
    </location>
</feature>
<organism evidence="6 7">
    <name type="scientific">Choiromyces venosus 120613-1</name>
    <dbReference type="NCBI Taxonomy" id="1336337"/>
    <lineage>
        <taxon>Eukaryota</taxon>
        <taxon>Fungi</taxon>
        <taxon>Dikarya</taxon>
        <taxon>Ascomycota</taxon>
        <taxon>Pezizomycotina</taxon>
        <taxon>Pezizomycetes</taxon>
        <taxon>Pezizales</taxon>
        <taxon>Tuberaceae</taxon>
        <taxon>Choiromyces</taxon>
    </lineage>
</organism>
<dbReference type="InterPro" id="IPR054471">
    <property type="entry name" value="GPIID_WHD"/>
</dbReference>
<dbReference type="InterPro" id="IPR036770">
    <property type="entry name" value="Ankyrin_rpt-contain_sf"/>
</dbReference>
<dbReference type="Pfam" id="PF12796">
    <property type="entry name" value="Ank_2"/>
    <property type="match status" value="2"/>
</dbReference>
<dbReference type="AlphaFoldDB" id="A0A3N4J4P0"/>
<proteinExistence type="predicted"/>
<evidence type="ECO:0000256" key="1">
    <source>
        <dbReference type="ARBA" id="ARBA00022737"/>
    </source>
</evidence>
<dbReference type="STRING" id="1336337.A0A3N4J4P0"/>
<evidence type="ECO:0000256" key="2">
    <source>
        <dbReference type="PROSITE-ProRule" id="PRU00023"/>
    </source>
</evidence>
<dbReference type="OrthoDB" id="1577640at2759"/>
<dbReference type="PROSITE" id="PS50088">
    <property type="entry name" value="ANK_REPEAT"/>
    <property type="match status" value="2"/>
</dbReference>
<dbReference type="PANTHER" id="PTHR10039">
    <property type="entry name" value="AMELOGENIN"/>
    <property type="match status" value="1"/>
</dbReference>
<dbReference type="SMART" id="SM00248">
    <property type="entry name" value="ANK"/>
    <property type="match status" value="4"/>
</dbReference>
<dbReference type="Gene3D" id="3.40.50.300">
    <property type="entry name" value="P-loop containing nucleotide triphosphate hydrolases"/>
    <property type="match status" value="1"/>
</dbReference>
<keyword evidence="7" id="KW-1185">Reference proteome</keyword>
<protein>
    <submittedName>
        <fullName evidence="6">Uncharacterized protein</fullName>
    </submittedName>
</protein>
<dbReference type="Gene3D" id="1.25.40.20">
    <property type="entry name" value="Ankyrin repeat-containing domain"/>
    <property type="match status" value="1"/>
</dbReference>
<name>A0A3N4J4P0_9PEZI</name>
<accession>A0A3N4J4P0</accession>
<dbReference type="PANTHER" id="PTHR10039:SF15">
    <property type="entry name" value="NACHT DOMAIN-CONTAINING PROTEIN"/>
    <property type="match status" value="1"/>
</dbReference>
<dbReference type="InterPro" id="IPR027417">
    <property type="entry name" value="P-loop_NTPase"/>
</dbReference>
<feature type="domain" description="Nephrocystin 3-like N-terminal" evidence="5">
    <location>
        <begin position="52"/>
        <end position="223"/>
    </location>
</feature>
<evidence type="ECO:0000256" key="3">
    <source>
        <dbReference type="SAM" id="MobiDB-lite"/>
    </source>
</evidence>
<feature type="non-terminal residue" evidence="6">
    <location>
        <position position="662"/>
    </location>
</feature>
<keyword evidence="2" id="KW-0040">ANK repeat</keyword>
<dbReference type="Pfam" id="PF24883">
    <property type="entry name" value="NPHP3_N"/>
    <property type="match status" value="1"/>
</dbReference>
<reference evidence="6 7" key="1">
    <citation type="journal article" date="2018" name="Nat. Ecol. Evol.">
        <title>Pezizomycetes genomes reveal the molecular basis of ectomycorrhizal truffle lifestyle.</title>
        <authorList>
            <person name="Murat C."/>
            <person name="Payen T."/>
            <person name="Noel B."/>
            <person name="Kuo A."/>
            <person name="Morin E."/>
            <person name="Chen J."/>
            <person name="Kohler A."/>
            <person name="Krizsan K."/>
            <person name="Balestrini R."/>
            <person name="Da Silva C."/>
            <person name="Montanini B."/>
            <person name="Hainaut M."/>
            <person name="Levati E."/>
            <person name="Barry K.W."/>
            <person name="Belfiori B."/>
            <person name="Cichocki N."/>
            <person name="Clum A."/>
            <person name="Dockter R.B."/>
            <person name="Fauchery L."/>
            <person name="Guy J."/>
            <person name="Iotti M."/>
            <person name="Le Tacon F."/>
            <person name="Lindquist E.A."/>
            <person name="Lipzen A."/>
            <person name="Malagnac F."/>
            <person name="Mello A."/>
            <person name="Molinier V."/>
            <person name="Miyauchi S."/>
            <person name="Poulain J."/>
            <person name="Riccioni C."/>
            <person name="Rubini A."/>
            <person name="Sitrit Y."/>
            <person name="Splivallo R."/>
            <person name="Traeger S."/>
            <person name="Wang M."/>
            <person name="Zifcakova L."/>
            <person name="Wipf D."/>
            <person name="Zambonelli A."/>
            <person name="Paolocci F."/>
            <person name="Nowrousian M."/>
            <person name="Ottonello S."/>
            <person name="Baldrian P."/>
            <person name="Spatafora J.W."/>
            <person name="Henrissat B."/>
            <person name="Nagy L.G."/>
            <person name="Aury J.M."/>
            <person name="Wincker P."/>
            <person name="Grigoriev I.V."/>
            <person name="Bonfante P."/>
            <person name="Martin F.M."/>
        </authorList>
    </citation>
    <scope>NUCLEOTIDE SEQUENCE [LARGE SCALE GENOMIC DNA]</scope>
    <source>
        <strain evidence="6 7">120613-1</strain>
    </source>
</reference>
<evidence type="ECO:0000313" key="6">
    <source>
        <dbReference type="EMBL" id="RPA92068.1"/>
    </source>
</evidence>
<feature type="repeat" description="ANK" evidence="2">
    <location>
        <begin position="577"/>
        <end position="601"/>
    </location>
</feature>
<feature type="region of interest" description="Disordered" evidence="3">
    <location>
        <begin position="1"/>
        <end position="20"/>
    </location>
</feature>
<dbReference type="SUPFAM" id="SSF48403">
    <property type="entry name" value="Ankyrin repeat"/>
    <property type="match status" value="1"/>
</dbReference>
<dbReference type="InterPro" id="IPR002110">
    <property type="entry name" value="Ankyrin_rpt"/>
</dbReference>
<dbReference type="Pfam" id="PF22939">
    <property type="entry name" value="WHD_GPIID"/>
    <property type="match status" value="1"/>
</dbReference>
<sequence length="662" mass="73788">MGSESNLSGRDSPGVNKPISTITNGKRAIFSGLSTLEPQKQHSHVTHSRIQGVGDWFLETAEFRSWRDDDNEFVAQTLFCDGAQGAGKTFISSLVIDNLCDINDSARVNLGVAYIYNDYYDQTHQGLASIMGSLLKQLVFALPDIPEDITEAFQKSEECLVEQDLLLPTILKLFPNVLASFSQVFIIIDALDEFSAGTRFELFRSLRQIIQDSPKTRLFLTGRSSVRSELEKHLASPALSISIQPTPDDIEVFSKWKLSEDPVPDWMDDSLMLEILAQIHKLPRIFLLATFYIDAILGETSIFERREMLHRIPAEFDDAYSMTLERVMKQRDDKAQLGIAALMWISFAERPLHVDELRHAISVEEGATDLNPDNIPSKETLLESCLGLITIDQGAPIIRVVHVTLKEYLSNHSELFENAHSRIAETCLTYLNFRRIKDLPPTIPTAPSTTPFLQYASSYWVTHAKMETAENVKSLALELLSVYPDHISAAIFLRNSECFPEEEIEEVAGTVTGLHYAAFFGLAEIAIGLLDMGSISVNPRDGMGCTPLVWAIRRGYEEVVRLLLDSADVDADSMGIDRRMPLHWAAAKGDEGIVKLLLERNEVSPDSPAIDGQTPLFYAVNEGHENIVKLLLERGDVNPNSPAIDGQTPLFCAVNEGHENIV</sequence>
<gene>
    <name evidence="6" type="ORF">L873DRAFT_1711498</name>
</gene>
<feature type="repeat" description="ANK" evidence="2">
    <location>
        <begin position="611"/>
        <end position="635"/>
    </location>
</feature>